<feature type="compositionally biased region" description="Polar residues" evidence="6">
    <location>
        <begin position="1"/>
        <end position="18"/>
    </location>
</feature>
<reference evidence="8 9" key="1">
    <citation type="submission" date="2014-10" db="EMBL/GenBank/DDBJ databases">
        <title>Genome sequence of Erwinia typographi M043b.</title>
        <authorList>
            <person name="Chan K.-G."/>
            <person name="Tan W.-S."/>
        </authorList>
    </citation>
    <scope>NUCLEOTIDE SEQUENCE [LARGE SCALE GENOMIC DNA]</scope>
    <source>
        <strain evidence="8 9">M043b</strain>
    </source>
</reference>
<evidence type="ECO:0000256" key="3">
    <source>
        <dbReference type="ARBA" id="ARBA00022795"/>
    </source>
</evidence>
<feature type="compositionally biased region" description="Low complexity" evidence="6">
    <location>
        <begin position="19"/>
        <end position="28"/>
    </location>
</feature>
<dbReference type="Gene3D" id="2.30.30.910">
    <property type="match status" value="1"/>
</dbReference>
<keyword evidence="8" id="KW-0282">Flagellum</keyword>
<dbReference type="InterPro" id="IPR025963">
    <property type="entry name" value="FLgD_Tudor"/>
</dbReference>
<dbReference type="GO" id="GO:0044781">
    <property type="term" value="P:bacterial-type flagellum organization"/>
    <property type="evidence" value="ECO:0007669"/>
    <property type="project" value="UniProtKB-UniRule"/>
</dbReference>
<dbReference type="RefSeq" id="WP_034892569.1">
    <property type="nucleotide sequence ID" value="NZ_JRUQ01000037.1"/>
</dbReference>
<dbReference type="AlphaFoldDB" id="A0A0A4A606"/>
<feature type="domain" description="FlgD Tudor-like" evidence="7">
    <location>
        <begin position="96"/>
        <end position="234"/>
    </location>
</feature>
<proteinExistence type="inferred from homology"/>
<organism evidence="8 9">
    <name type="scientific">Erwinia typographi</name>
    <dbReference type="NCBI Taxonomy" id="371042"/>
    <lineage>
        <taxon>Bacteria</taxon>
        <taxon>Pseudomonadati</taxon>
        <taxon>Pseudomonadota</taxon>
        <taxon>Gammaproteobacteria</taxon>
        <taxon>Enterobacterales</taxon>
        <taxon>Erwiniaceae</taxon>
        <taxon>Erwinia</taxon>
    </lineage>
</organism>
<dbReference type="Gene3D" id="2.60.40.4070">
    <property type="match status" value="1"/>
</dbReference>
<dbReference type="Pfam" id="PF03963">
    <property type="entry name" value="FlgD"/>
    <property type="match status" value="1"/>
</dbReference>
<dbReference type="STRING" id="371042.NG99_11635"/>
<dbReference type="InterPro" id="IPR005648">
    <property type="entry name" value="FlgD"/>
</dbReference>
<gene>
    <name evidence="8" type="ORF">NG99_11635</name>
</gene>
<sequence length="238" mass="24777">MAVSAVMNSTTQSGSVAKTTSGESTSSSGGVGMGSSVDELMNNFMTLLVAQMQNQDPTNPMDNNQLTTQLAQFNTAAGVQQLNGTLNGVGMLVTSMQQMNAADWVGRHVLIEGDSVVSTAEDGNKEFAFSVNSGVDKVTVTLTDSAGNAYTAELNEVKAGVNKYSLSDLSNFQPADPRDMDGASFTVTYAAVNDDGSKPEITALKKAKVEGVSFTQSGAELQLGLDGTASLGEVYMIE</sequence>
<accession>A0A0A4A606</accession>
<protein>
    <recommendedName>
        <fullName evidence="2 5">Basal-body rod modification protein FlgD</fullName>
    </recommendedName>
</protein>
<evidence type="ECO:0000256" key="5">
    <source>
        <dbReference type="RuleBase" id="RU362076"/>
    </source>
</evidence>
<keyword evidence="9" id="KW-1185">Reference proteome</keyword>
<comment type="caution">
    <text evidence="8">The sequence shown here is derived from an EMBL/GenBank/DDBJ whole genome shotgun (WGS) entry which is preliminary data.</text>
</comment>
<comment type="function">
    <text evidence="4 5">Required for flagellar hook formation. May act as a scaffolding protein.</text>
</comment>
<keyword evidence="8" id="KW-0966">Cell projection</keyword>
<feature type="region of interest" description="Disordered" evidence="6">
    <location>
        <begin position="1"/>
        <end position="35"/>
    </location>
</feature>
<evidence type="ECO:0000256" key="1">
    <source>
        <dbReference type="ARBA" id="ARBA00010577"/>
    </source>
</evidence>
<dbReference type="Pfam" id="PF13861">
    <property type="entry name" value="FLgD_tudor"/>
    <property type="match status" value="1"/>
</dbReference>
<evidence type="ECO:0000256" key="2">
    <source>
        <dbReference type="ARBA" id="ARBA00016013"/>
    </source>
</evidence>
<dbReference type="EMBL" id="JRUQ01000037">
    <property type="protein sequence ID" value="KGT93313.1"/>
    <property type="molecule type" value="Genomic_DNA"/>
</dbReference>
<dbReference type="OrthoDB" id="9785233at2"/>
<keyword evidence="3 5" id="KW-1005">Bacterial flagellum biogenesis</keyword>
<evidence type="ECO:0000259" key="7">
    <source>
        <dbReference type="Pfam" id="PF13861"/>
    </source>
</evidence>
<name>A0A0A4A606_9GAMM</name>
<evidence type="ECO:0000256" key="4">
    <source>
        <dbReference type="ARBA" id="ARBA00024746"/>
    </source>
</evidence>
<dbReference type="Proteomes" id="UP000030351">
    <property type="component" value="Unassembled WGS sequence"/>
</dbReference>
<comment type="similarity">
    <text evidence="1 5">Belongs to the FlgD family.</text>
</comment>
<evidence type="ECO:0000313" key="8">
    <source>
        <dbReference type="EMBL" id="KGT93313.1"/>
    </source>
</evidence>
<keyword evidence="8" id="KW-0969">Cilium</keyword>
<dbReference type="eggNOG" id="COG1843">
    <property type="taxonomic scope" value="Bacteria"/>
</dbReference>
<evidence type="ECO:0000313" key="9">
    <source>
        <dbReference type="Proteomes" id="UP000030351"/>
    </source>
</evidence>
<evidence type="ECO:0000256" key="6">
    <source>
        <dbReference type="SAM" id="MobiDB-lite"/>
    </source>
</evidence>